<evidence type="ECO:0000313" key="3">
    <source>
        <dbReference type="Proteomes" id="UP001299283"/>
    </source>
</evidence>
<reference evidence="2 3" key="1">
    <citation type="submission" date="2023-12" db="EMBL/GenBank/DDBJ databases">
        <title>Description of new species of Mycobacterium terrae complex isolated from sewage at the Sao Paulo Zoological Park Foundation in Brazil.</title>
        <authorList>
            <person name="Romagnoli C.L."/>
            <person name="Conceicao E.C."/>
            <person name="Machado E."/>
            <person name="Barreto L.B.P.F."/>
            <person name="Sharma A."/>
            <person name="Silva N.M."/>
            <person name="Marques L.E."/>
            <person name="Juliana M.A."/>
            <person name="Lourenco M.C.S."/>
            <person name="Digiampietri L.A."/>
            <person name="Suffys P.N."/>
            <person name="Viana-Niero C."/>
        </authorList>
    </citation>
    <scope>NUCLEOTIDE SEQUENCE [LARGE SCALE GENOMIC DNA]</scope>
    <source>
        <strain evidence="2 3">MYC017</strain>
    </source>
</reference>
<gene>
    <name evidence="2" type="ORF">K5L39_01190</name>
</gene>
<dbReference type="InterPro" id="IPR052514">
    <property type="entry name" value="SAM-dependent_MTase"/>
</dbReference>
<dbReference type="NCBIfam" id="TIGR01444">
    <property type="entry name" value="fkbM_fam"/>
    <property type="match status" value="1"/>
</dbReference>
<keyword evidence="3" id="KW-1185">Reference proteome</keyword>
<sequence length="294" mass="32581">MPVQARAAAHGAANWAARYATVRNVGRIFGRSAMEYATEALWRRRRSKDFAMAVADRFSPRGATVVDVGASWGLFTYHLARRVGPAGRVYSFEPHPANEPMLRRLADARRHVHFAAAAVSYDPGPAELLVPRQRSRLVTAQASLAHGFAAQGVDVERFEVPTVRLDDALGRDAVVDFVKIDVEGHESSVLHSGSSILHRSRPPILIEIEQRHLAAPIDSVFGQLEELGYHLFYISEHGLGPLVDFDVVRDQTSLAAPDEFHPFAMPPNYIHDFCAVRTPDLLDGLSMDCRGDRR</sequence>
<dbReference type="RefSeq" id="WP_225399357.1">
    <property type="nucleotide sequence ID" value="NZ_JAYJJQ010000001.1"/>
</dbReference>
<feature type="domain" description="Methyltransferase FkbM" evidence="1">
    <location>
        <begin position="67"/>
        <end position="230"/>
    </location>
</feature>
<evidence type="ECO:0000313" key="2">
    <source>
        <dbReference type="EMBL" id="MEB3067791.1"/>
    </source>
</evidence>
<dbReference type="SUPFAM" id="SSF53335">
    <property type="entry name" value="S-adenosyl-L-methionine-dependent methyltransferases"/>
    <property type="match status" value="1"/>
</dbReference>
<keyword evidence="2" id="KW-0489">Methyltransferase</keyword>
<dbReference type="Gene3D" id="3.40.50.150">
    <property type="entry name" value="Vaccinia Virus protein VP39"/>
    <property type="match status" value="1"/>
</dbReference>
<proteinExistence type="predicted"/>
<dbReference type="GO" id="GO:0032259">
    <property type="term" value="P:methylation"/>
    <property type="evidence" value="ECO:0007669"/>
    <property type="project" value="UniProtKB-KW"/>
</dbReference>
<dbReference type="GO" id="GO:0008168">
    <property type="term" value="F:methyltransferase activity"/>
    <property type="evidence" value="ECO:0007669"/>
    <property type="project" value="UniProtKB-KW"/>
</dbReference>
<name>A0ABU5YRQ6_9MYCO</name>
<accession>A0ABU5YRQ6</accession>
<dbReference type="PANTHER" id="PTHR34203:SF13">
    <property type="entry name" value="EXPRESSED PROTEIN"/>
    <property type="match status" value="1"/>
</dbReference>
<dbReference type="InterPro" id="IPR029063">
    <property type="entry name" value="SAM-dependent_MTases_sf"/>
</dbReference>
<dbReference type="PANTHER" id="PTHR34203">
    <property type="entry name" value="METHYLTRANSFERASE, FKBM FAMILY PROTEIN"/>
    <property type="match status" value="1"/>
</dbReference>
<dbReference type="EMBL" id="JAYJJQ010000001">
    <property type="protein sequence ID" value="MEB3067791.1"/>
    <property type="molecule type" value="Genomic_DNA"/>
</dbReference>
<keyword evidence="2" id="KW-0808">Transferase</keyword>
<protein>
    <submittedName>
        <fullName evidence="2">FkbM family methyltransferase</fullName>
    </submittedName>
</protein>
<dbReference type="Proteomes" id="UP001299283">
    <property type="component" value="Unassembled WGS sequence"/>
</dbReference>
<dbReference type="InterPro" id="IPR006342">
    <property type="entry name" value="FkbM_mtfrase"/>
</dbReference>
<evidence type="ECO:0000259" key="1">
    <source>
        <dbReference type="Pfam" id="PF05050"/>
    </source>
</evidence>
<organism evidence="2 3">
    <name type="scientific">[Mycobacterium] vasticus</name>
    <dbReference type="NCBI Taxonomy" id="2875777"/>
    <lineage>
        <taxon>Bacteria</taxon>
        <taxon>Bacillati</taxon>
        <taxon>Actinomycetota</taxon>
        <taxon>Actinomycetes</taxon>
        <taxon>Mycobacteriales</taxon>
        <taxon>Mycobacteriaceae</taxon>
        <taxon>Mycolicibacter</taxon>
    </lineage>
</organism>
<comment type="caution">
    <text evidence="2">The sequence shown here is derived from an EMBL/GenBank/DDBJ whole genome shotgun (WGS) entry which is preliminary data.</text>
</comment>
<dbReference type="Pfam" id="PF05050">
    <property type="entry name" value="Methyltransf_21"/>
    <property type="match status" value="1"/>
</dbReference>